<feature type="signal peptide" evidence="3">
    <location>
        <begin position="1"/>
        <end position="18"/>
    </location>
</feature>
<accession>A0A8H3HMH1</accession>
<feature type="region of interest" description="Disordered" evidence="1">
    <location>
        <begin position="473"/>
        <end position="514"/>
    </location>
</feature>
<dbReference type="AlphaFoldDB" id="A0A8H3HMH1"/>
<name>A0A8H3HMH1_9AGAM</name>
<evidence type="ECO:0000256" key="3">
    <source>
        <dbReference type="SAM" id="SignalP"/>
    </source>
</evidence>
<dbReference type="EMBL" id="CAJMXA010003966">
    <property type="protein sequence ID" value="CAE6529486.1"/>
    <property type="molecule type" value="Genomic_DNA"/>
</dbReference>
<sequence>MCWRRGSTLWLLDTIVWTLQNNAERGCQWPSVDNPYPRCALCGPKVSLGNKHGAPLNVDHPEYKNAGGGWKVLFVLYRISKPTTFSLAASMIFNLFLVIFWLLALVSPVGDYHKYIKSLSDPRISAPDNPAHVAVVSELVLSVSPAAPAPLPRYSPLVVPVLIPVEAKVSKPHRFTLGKRMFAVFKWVDTFLARITHRAGRPRPTKTFHHPTKVFVPVYPAPPAPGSHILDGSPAYSVPATATAFDPARLWDAYKLIISWIFVTFLLVVLTFARFVARARPSSTDPIGVSSDNTTPDDFTFPRTESLDFLPVTHDDTTHSELDDHGKRAPQAVPWPATTEDESIELTDSRSSAPNDAAHALLAWIDTKTGVEGSTDTDGASGGGKTLEPAVSTGSIDSILRLYAGERSFITPSPSDSSVPGATGTLPLDPEHFPPGGQVHTPRHKRWLEGLITHIAGMERRRNFHGRVYDNWTDNPDSQGSTGNATLLRGAPRPDRSPTPLFSTRPAVTLTSTSPGSFAADLSISVSQCSLYEQLADWVDPPTHHTSDSRDRPFDRVQGDPHFGANLCPLDVPLPPSPDMDRGALITQGVDHCIYITDPDPAYIPLPPSPLIIRGDKASARTAI</sequence>
<reference evidence="4" key="1">
    <citation type="submission" date="2021-01" db="EMBL/GenBank/DDBJ databases">
        <authorList>
            <person name="Kaushik A."/>
        </authorList>
    </citation>
    <scope>NUCLEOTIDE SEQUENCE</scope>
    <source>
        <strain evidence="4">AG6-10EEA</strain>
    </source>
</reference>
<feature type="transmembrane region" description="Helical" evidence="2">
    <location>
        <begin position="85"/>
        <end position="106"/>
    </location>
</feature>
<protein>
    <submittedName>
        <fullName evidence="4">Uncharacterized protein</fullName>
    </submittedName>
</protein>
<comment type="caution">
    <text evidence="4">The sequence shown here is derived from an EMBL/GenBank/DDBJ whole genome shotgun (WGS) entry which is preliminary data.</text>
</comment>
<organism evidence="4 5">
    <name type="scientific">Rhizoctonia solani</name>
    <dbReference type="NCBI Taxonomy" id="456999"/>
    <lineage>
        <taxon>Eukaryota</taxon>
        <taxon>Fungi</taxon>
        <taxon>Dikarya</taxon>
        <taxon>Basidiomycota</taxon>
        <taxon>Agaricomycotina</taxon>
        <taxon>Agaricomycetes</taxon>
        <taxon>Cantharellales</taxon>
        <taxon>Ceratobasidiaceae</taxon>
        <taxon>Rhizoctonia</taxon>
    </lineage>
</organism>
<evidence type="ECO:0000256" key="1">
    <source>
        <dbReference type="SAM" id="MobiDB-lite"/>
    </source>
</evidence>
<feature type="region of interest" description="Disordered" evidence="1">
    <location>
        <begin position="314"/>
        <end position="353"/>
    </location>
</feature>
<feature type="transmembrane region" description="Helical" evidence="2">
    <location>
        <begin position="257"/>
        <end position="277"/>
    </location>
</feature>
<evidence type="ECO:0000313" key="4">
    <source>
        <dbReference type="EMBL" id="CAE6529486.1"/>
    </source>
</evidence>
<feature type="compositionally biased region" description="Polar residues" evidence="1">
    <location>
        <begin position="473"/>
        <end position="485"/>
    </location>
</feature>
<feature type="compositionally biased region" description="Basic and acidic residues" evidence="1">
    <location>
        <begin position="314"/>
        <end position="327"/>
    </location>
</feature>
<keyword evidence="2" id="KW-0812">Transmembrane</keyword>
<evidence type="ECO:0000256" key="2">
    <source>
        <dbReference type="SAM" id="Phobius"/>
    </source>
</evidence>
<gene>
    <name evidence="4" type="ORF">RDB_LOCUS165510</name>
</gene>
<keyword evidence="3" id="KW-0732">Signal</keyword>
<proteinExistence type="predicted"/>
<dbReference type="Proteomes" id="UP000663853">
    <property type="component" value="Unassembled WGS sequence"/>
</dbReference>
<evidence type="ECO:0000313" key="5">
    <source>
        <dbReference type="Proteomes" id="UP000663853"/>
    </source>
</evidence>
<keyword evidence="2" id="KW-0472">Membrane</keyword>
<keyword evidence="2" id="KW-1133">Transmembrane helix</keyword>
<feature type="region of interest" description="Disordered" evidence="1">
    <location>
        <begin position="370"/>
        <end position="389"/>
    </location>
</feature>
<feature type="chain" id="PRO_5034223964" evidence="3">
    <location>
        <begin position="19"/>
        <end position="624"/>
    </location>
</feature>